<organism evidence="2 3">
    <name type="scientific">Moelleriella libera RCEF 2490</name>
    <dbReference type="NCBI Taxonomy" id="1081109"/>
    <lineage>
        <taxon>Eukaryota</taxon>
        <taxon>Fungi</taxon>
        <taxon>Dikarya</taxon>
        <taxon>Ascomycota</taxon>
        <taxon>Pezizomycotina</taxon>
        <taxon>Sordariomycetes</taxon>
        <taxon>Hypocreomycetidae</taxon>
        <taxon>Hypocreales</taxon>
        <taxon>Clavicipitaceae</taxon>
        <taxon>Moelleriella</taxon>
    </lineage>
</organism>
<keyword evidence="1" id="KW-0732">Signal</keyword>
<comment type="caution">
    <text evidence="2">The sequence shown here is derived from an EMBL/GenBank/DDBJ whole genome shotgun (WGS) entry which is preliminary data.</text>
</comment>
<protein>
    <recommendedName>
        <fullName evidence="4">Infection structure specific protein</fullName>
    </recommendedName>
</protein>
<evidence type="ECO:0008006" key="4">
    <source>
        <dbReference type="Google" id="ProtNLM"/>
    </source>
</evidence>
<dbReference type="Proteomes" id="UP000078544">
    <property type="component" value="Unassembled WGS sequence"/>
</dbReference>
<accession>A0A162ILU8</accession>
<dbReference type="EMBL" id="AZGY01000008">
    <property type="protein sequence ID" value="KZZ95962.1"/>
    <property type="molecule type" value="Genomic_DNA"/>
</dbReference>
<sequence>MRFTVLLLAGSVAATNTAHLVPRQTNSGDLKCLSKGLALRGAEPTPPPSLVQDLEDLKKAGYTPDSCGDFTNVPSSVTVGSAYRKWKPSAMSWLNSAISDVGTCTVLQQPMSSLLSDFPIPTSCVTALAALKTGTPGAAAIKTSAKSALAARETGMAVAAVAAAAGFAIAAL</sequence>
<evidence type="ECO:0000256" key="1">
    <source>
        <dbReference type="SAM" id="SignalP"/>
    </source>
</evidence>
<feature type="signal peptide" evidence="1">
    <location>
        <begin position="1"/>
        <end position="17"/>
    </location>
</feature>
<evidence type="ECO:0000313" key="2">
    <source>
        <dbReference type="EMBL" id="KZZ95962.1"/>
    </source>
</evidence>
<evidence type="ECO:0000313" key="3">
    <source>
        <dbReference type="Proteomes" id="UP000078544"/>
    </source>
</evidence>
<dbReference type="AlphaFoldDB" id="A0A162ILU8"/>
<gene>
    <name evidence="2" type="ORF">AAL_04258</name>
</gene>
<reference evidence="2 3" key="1">
    <citation type="journal article" date="2016" name="Genome Biol. Evol.">
        <title>Divergent and convergent evolution of fungal pathogenicity.</title>
        <authorList>
            <person name="Shang Y."/>
            <person name="Xiao G."/>
            <person name="Zheng P."/>
            <person name="Cen K."/>
            <person name="Zhan S."/>
            <person name="Wang C."/>
        </authorList>
    </citation>
    <scope>NUCLEOTIDE SEQUENCE [LARGE SCALE GENOMIC DNA]</scope>
    <source>
        <strain evidence="2 3">RCEF 2490</strain>
    </source>
</reference>
<dbReference type="STRING" id="1081109.A0A162ILU8"/>
<name>A0A162ILU8_9HYPO</name>
<proteinExistence type="predicted"/>
<keyword evidence="3" id="KW-1185">Reference proteome</keyword>
<feature type="chain" id="PRO_5007836106" description="Infection structure specific protein" evidence="1">
    <location>
        <begin position="18"/>
        <end position="172"/>
    </location>
</feature>